<keyword evidence="2" id="KW-1185">Reference proteome</keyword>
<organism evidence="1 2">
    <name type="scientific">Nakamurella multipartita (strain ATCC 700099 / DSM 44233 / CIP 104796 / JCM 9543 / NBRC 105858 / Y-104)</name>
    <name type="common">Microsphaera multipartita</name>
    <dbReference type="NCBI Taxonomy" id="479431"/>
    <lineage>
        <taxon>Bacteria</taxon>
        <taxon>Bacillati</taxon>
        <taxon>Actinomycetota</taxon>
        <taxon>Actinomycetes</taxon>
        <taxon>Nakamurellales</taxon>
        <taxon>Nakamurellaceae</taxon>
        <taxon>Nakamurella</taxon>
    </lineage>
</organism>
<name>C8XAY7_NAKMY</name>
<dbReference type="InterPro" id="IPR013381">
    <property type="entry name" value="CRISPR-assoc_prot_Cse1"/>
</dbReference>
<dbReference type="AlphaFoldDB" id="C8XAY7"/>
<dbReference type="InParanoid" id="C8XAY7"/>
<accession>C8XAY7</accession>
<gene>
    <name evidence="1" type="ordered locus">Namu_3054</name>
</gene>
<dbReference type="eggNOG" id="COG1203">
    <property type="taxonomic scope" value="Bacteria"/>
</dbReference>
<dbReference type="KEGG" id="nml:Namu_3054"/>
<dbReference type="NCBIfam" id="TIGR02547">
    <property type="entry name" value="casA_cse1"/>
    <property type="match status" value="1"/>
</dbReference>
<sequence>MTRTFNVIDEPVLPAVWLDGTSADISIRQALIDAHRIAAIEGEPASMTFALHRLLLAIVYRALPVERPRQEWRELWDAPELPAEDLNSYLDDWYQRFDLLDPAQPWLQVAGLHTTRSEFSELEKLIPDIPNGEQFFTVRAGLAARSISLAEAARYLIHAQAFDPSGIKSGAVGDPRVKGGKGYPIGTAWAGNLGGVLVQGRTLKETLLLNLTLGSPNDDDRPWSGEEDQPVWEREPLTAAEEFPGETTGDIPGRAPRGPADLLTWPSRRMRLRVEADRVTGVLIANGDVLWPQNRHAWEPMTAWRRSDPQSKKYKTTVYMPRQHDADRSFWRGAGAVLPRADRSHHTVDGETGLPAASLRWLQGAVDDVLGPNFVLRARAISVIYGSNSSVIDAVYDDTMVVPAAVLDHPDLQQGLIDAIAHTDKAVQALGDLGRDLEQAAGGVGDALRGRARQLGFHRLDEPFRRWMGTLVSGSNLDAAVTQWFVVARRDLVSIGLALIDAAPPEAWTGRPDPRRPDRRLDVVSAERRFHWNLAAALPTAPPVSEPTAESGARP</sequence>
<reference evidence="2" key="1">
    <citation type="submission" date="2009-09" db="EMBL/GenBank/DDBJ databases">
        <title>The complete genome of Nakamurella multipartita DSM 44233.</title>
        <authorList>
            <consortium name="US DOE Joint Genome Institute (JGI-PGF)"/>
            <person name="Lucas S."/>
            <person name="Copeland A."/>
            <person name="Lapidus A."/>
            <person name="Glavina del Rio T."/>
            <person name="Dalin E."/>
            <person name="Tice H."/>
            <person name="Bruce D."/>
            <person name="Goodwin L."/>
            <person name="Pitluck S."/>
            <person name="Kyrpides N."/>
            <person name="Mavromatis K."/>
            <person name="Ivanova N."/>
            <person name="Ovchinnikova G."/>
            <person name="Sims D."/>
            <person name="Meincke L."/>
            <person name="Brettin T."/>
            <person name="Detter J.C."/>
            <person name="Han C."/>
            <person name="Larimer F."/>
            <person name="Land M."/>
            <person name="Hauser L."/>
            <person name="Markowitz V."/>
            <person name="Cheng J.-F."/>
            <person name="Hugenholtz P."/>
            <person name="Woyke T."/>
            <person name="Wu D."/>
            <person name="Klenk H.-P."/>
            <person name="Eisen J.A."/>
        </authorList>
    </citation>
    <scope>NUCLEOTIDE SEQUENCE [LARGE SCALE GENOMIC DNA]</scope>
    <source>
        <strain evidence="2">ATCC 700099 / DSM 44233 / CIP 104796 / JCM 9543 / NBRC 105858 / Y-104</strain>
    </source>
</reference>
<evidence type="ECO:0000313" key="2">
    <source>
        <dbReference type="Proteomes" id="UP000002218"/>
    </source>
</evidence>
<dbReference type="OrthoDB" id="3187690at2"/>
<dbReference type="HOGENOM" id="CLU_034285_0_0_11"/>
<proteinExistence type="predicted"/>
<dbReference type="Pfam" id="PF09481">
    <property type="entry name" value="CRISPR_Cse1"/>
    <property type="match status" value="1"/>
</dbReference>
<dbReference type="EMBL" id="CP001737">
    <property type="protein sequence ID" value="ACV79390.1"/>
    <property type="molecule type" value="Genomic_DNA"/>
</dbReference>
<protein>
    <submittedName>
        <fullName evidence="1">CRISPR-associated protein, Cse1 family</fullName>
    </submittedName>
</protein>
<reference evidence="1 2" key="2">
    <citation type="journal article" date="2010" name="Stand. Genomic Sci.">
        <title>Complete genome sequence of Nakamurella multipartita type strain (Y-104).</title>
        <authorList>
            <person name="Tice H."/>
            <person name="Mayilraj S."/>
            <person name="Sims D."/>
            <person name="Lapidus A."/>
            <person name="Nolan M."/>
            <person name="Lucas S."/>
            <person name="Glavina Del Rio T."/>
            <person name="Copeland A."/>
            <person name="Cheng J.F."/>
            <person name="Meincke L."/>
            <person name="Bruce D."/>
            <person name="Goodwin L."/>
            <person name="Pitluck S."/>
            <person name="Ivanova N."/>
            <person name="Mavromatis K."/>
            <person name="Ovchinnikova G."/>
            <person name="Pati A."/>
            <person name="Chen A."/>
            <person name="Palaniappan K."/>
            <person name="Land M."/>
            <person name="Hauser L."/>
            <person name="Chang Y.J."/>
            <person name="Jeffries C.D."/>
            <person name="Detter J.C."/>
            <person name="Brettin T."/>
            <person name="Rohde M."/>
            <person name="Goker M."/>
            <person name="Bristow J."/>
            <person name="Eisen J.A."/>
            <person name="Markowitz V."/>
            <person name="Hugenholtz P."/>
            <person name="Kyrpides N.C."/>
            <person name="Klenk H.P."/>
            <person name="Chen F."/>
        </authorList>
    </citation>
    <scope>NUCLEOTIDE SEQUENCE [LARGE SCALE GENOMIC DNA]</scope>
    <source>
        <strain evidence="2">ATCC 700099 / DSM 44233 / CIP 104796 / JCM 9543 / NBRC 105858 / Y-104</strain>
    </source>
</reference>
<dbReference type="STRING" id="479431.Namu_3054"/>
<dbReference type="RefSeq" id="WP_015748258.1">
    <property type="nucleotide sequence ID" value="NC_013235.1"/>
</dbReference>
<dbReference type="CDD" id="cd09729">
    <property type="entry name" value="Cse1_I-E"/>
    <property type="match status" value="1"/>
</dbReference>
<dbReference type="Gene3D" id="1.10.132.100">
    <property type="match status" value="1"/>
</dbReference>
<dbReference type="Proteomes" id="UP000002218">
    <property type="component" value="Chromosome"/>
</dbReference>
<evidence type="ECO:0000313" key="1">
    <source>
        <dbReference type="EMBL" id="ACV79390.1"/>
    </source>
</evidence>